<dbReference type="InterPro" id="IPR036322">
    <property type="entry name" value="WD40_repeat_dom_sf"/>
</dbReference>
<evidence type="ECO:0000256" key="1">
    <source>
        <dbReference type="ARBA" id="ARBA00022574"/>
    </source>
</evidence>
<dbReference type="InterPro" id="IPR001680">
    <property type="entry name" value="WD40_rpt"/>
</dbReference>
<dbReference type="SMART" id="SM00320">
    <property type="entry name" value="WD40"/>
    <property type="match status" value="5"/>
</dbReference>
<sequence length="449" mass="49846">MSPNVSFHLPALIMETPHREAILNISASPDNSLLVVGQDGMVTHWSADLILKKSRIVLEENKQPARTPKWIADATFMPQFNKLVIGTCDREIRFYEMANFEPYFQITGLESMPLQIDYSHTGEDECLILYGDNQMKYFHSVKSVISSSNDENTSLVMGCVTGTKNITQRLKEMTDGSSVKSRNVPLGSAPPRRLGTDEAVFQAHKGVKAFDFSKEKNLLVTGGLDRILRLWNPYITGWPTGLLHGHNAPISFVHLSSDDDRIYSLSTDINIMVWSIESQACLASIISTASHIKGELSAFHFSHDLGALCIATDTLAVLRFRHKEAKCNSSTSHKLPIICCRYNAQSQHVISCSEDSVVKVWDFNTGALLFEFNAAHNTAAVSCMTLDSSGKRQLDSTYSPTEQAMKNGSAKIFIWYSGGREEWLSLTTSLYYANFSADVVAIYAVAAYV</sequence>
<feature type="repeat" description="WD" evidence="3">
    <location>
        <begin position="207"/>
        <end position="232"/>
    </location>
</feature>
<comment type="caution">
    <text evidence="4">The sequence shown here is derived from an EMBL/GenBank/DDBJ whole genome shotgun (WGS) entry which is preliminary data.</text>
</comment>
<dbReference type="PANTHER" id="PTHR44324:SF8">
    <property type="entry name" value="WD REPEAT-CONTAINING PROTEIN 64"/>
    <property type="match status" value="1"/>
</dbReference>
<reference evidence="4 5" key="1">
    <citation type="journal article" date="2021" name="Cell">
        <title>Tracing the genetic footprints of vertebrate landing in non-teleost ray-finned fishes.</title>
        <authorList>
            <person name="Bi X."/>
            <person name="Wang K."/>
            <person name="Yang L."/>
            <person name="Pan H."/>
            <person name="Jiang H."/>
            <person name="Wei Q."/>
            <person name="Fang M."/>
            <person name="Yu H."/>
            <person name="Zhu C."/>
            <person name="Cai Y."/>
            <person name="He Y."/>
            <person name="Gan X."/>
            <person name="Zeng H."/>
            <person name="Yu D."/>
            <person name="Zhu Y."/>
            <person name="Jiang H."/>
            <person name="Qiu Q."/>
            <person name="Yang H."/>
            <person name="Zhang Y.E."/>
            <person name="Wang W."/>
            <person name="Zhu M."/>
            <person name="He S."/>
            <person name="Zhang G."/>
        </authorList>
    </citation>
    <scope>NUCLEOTIDE SEQUENCE [LARGE SCALE GENOMIC DNA]</scope>
    <source>
        <strain evidence="4">Bchr_013</strain>
    </source>
</reference>
<dbReference type="PROSITE" id="PS50082">
    <property type="entry name" value="WD_REPEATS_2"/>
    <property type="match status" value="3"/>
</dbReference>
<dbReference type="InterPro" id="IPR019775">
    <property type="entry name" value="WD40_repeat_CS"/>
</dbReference>
<dbReference type="PROSITE" id="PS50294">
    <property type="entry name" value="WD_REPEATS_REGION"/>
    <property type="match status" value="2"/>
</dbReference>
<organism evidence="4 5">
    <name type="scientific">Polypterus senegalus</name>
    <name type="common">Senegal bichir</name>
    <dbReference type="NCBI Taxonomy" id="55291"/>
    <lineage>
        <taxon>Eukaryota</taxon>
        <taxon>Metazoa</taxon>
        <taxon>Chordata</taxon>
        <taxon>Craniata</taxon>
        <taxon>Vertebrata</taxon>
        <taxon>Euteleostomi</taxon>
        <taxon>Actinopterygii</taxon>
        <taxon>Polypteriformes</taxon>
        <taxon>Polypteridae</taxon>
        <taxon>Polypterus</taxon>
    </lineage>
</organism>
<keyword evidence="5" id="KW-1185">Reference proteome</keyword>
<dbReference type="Pfam" id="PF00400">
    <property type="entry name" value="WD40"/>
    <property type="match status" value="4"/>
</dbReference>
<evidence type="ECO:0000256" key="3">
    <source>
        <dbReference type="PROSITE-ProRule" id="PRU00221"/>
    </source>
</evidence>
<evidence type="ECO:0000313" key="5">
    <source>
        <dbReference type="Proteomes" id="UP000886611"/>
    </source>
</evidence>
<feature type="repeat" description="WD" evidence="3">
    <location>
        <begin position="330"/>
        <end position="371"/>
    </location>
</feature>
<keyword evidence="2" id="KW-0677">Repeat</keyword>
<dbReference type="PANTHER" id="PTHR44324">
    <property type="entry name" value="WD40 REPEAT DOMAIN 95"/>
    <property type="match status" value="1"/>
</dbReference>
<dbReference type="Gene3D" id="2.130.10.10">
    <property type="entry name" value="YVTN repeat-like/Quinoprotein amine dehydrogenase"/>
    <property type="match status" value="3"/>
</dbReference>
<protein>
    <submittedName>
        <fullName evidence="4">WDR49 protein</fullName>
    </submittedName>
</protein>
<evidence type="ECO:0000313" key="4">
    <source>
        <dbReference type="EMBL" id="KAG2465439.1"/>
    </source>
</evidence>
<proteinExistence type="predicted"/>
<feature type="non-terminal residue" evidence="4">
    <location>
        <position position="1"/>
    </location>
</feature>
<dbReference type="PROSITE" id="PS00678">
    <property type="entry name" value="WD_REPEATS_1"/>
    <property type="match status" value="1"/>
</dbReference>
<dbReference type="InterPro" id="IPR051242">
    <property type="entry name" value="WD-EF-hand_domain"/>
</dbReference>
<dbReference type="Proteomes" id="UP000886611">
    <property type="component" value="Unassembled WGS sequence"/>
</dbReference>
<evidence type="ECO:0000256" key="2">
    <source>
        <dbReference type="ARBA" id="ARBA00022737"/>
    </source>
</evidence>
<accession>A0A8X7XD69</accession>
<dbReference type="AlphaFoldDB" id="A0A8X7XD69"/>
<name>A0A8X7XD69_POLSE</name>
<dbReference type="EMBL" id="JAATIS010001721">
    <property type="protein sequence ID" value="KAG2465439.1"/>
    <property type="molecule type" value="Genomic_DNA"/>
</dbReference>
<feature type="repeat" description="WD" evidence="3">
    <location>
        <begin position="243"/>
        <end position="284"/>
    </location>
</feature>
<gene>
    <name evidence="4" type="primary">Wdr49_1</name>
    <name evidence="4" type="ORF">GTO96_0016878</name>
</gene>
<dbReference type="SUPFAM" id="SSF50978">
    <property type="entry name" value="WD40 repeat-like"/>
    <property type="match status" value="1"/>
</dbReference>
<dbReference type="InterPro" id="IPR015943">
    <property type="entry name" value="WD40/YVTN_repeat-like_dom_sf"/>
</dbReference>
<feature type="non-terminal residue" evidence="4">
    <location>
        <position position="449"/>
    </location>
</feature>
<keyword evidence="1 3" id="KW-0853">WD repeat</keyword>